<gene>
    <name evidence="5" type="ORF">ENO59_11905</name>
</gene>
<dbReference type="PROSITE" id="PS50932">
    <property type="entry name" value="HTH_LACI_2"/>
    <property type="match status" value="1"/>
</dbReference>
<dbReference type="CDD" id="cd01392">
    <property type="entry name" value="HTH_LacI"/>
    <property type="match status" value="1"/>
</dbReference>
<feature type="domain" description="HTH lacI-type" evidence="4">
    <location>
        <begin position="7"/>
        <end position="61"/>
    </location>
</feature>
<dbReference type="EMBL" id="DSGB01000006">
    <property type="protein sequence ID" value="HER97187.1"/>
    <property type="molecule type" value="Genomic_DNA"/>
</dbReference>
<keyword evidence="2" id="KW-0238">DNA-binding</keyword>
<protein>
    <submittedName>
        <fullName evidence="5">LacI family transcriptional regulator</fullName>
    </submittedName>
</protein>
<dbReference type="GO" id="GO:0000976">
    <property type="term" value="F:transcription cis-regulatory region binding"/>
    <property type="evidence" value="ECO:0007669"/>
    <property type="project" value="TreeGrafter"/>
</dbReference>
<sequence>MSKRSNPTIADVARLAGVSKATVSAVLNDRDTVSAATREKVLAVMRELNYRPREFARHRFRSDSERSIGFIIKEDDNPYYAELIAGARRVAEPKGYTILVASSEGSYQAEQRIIQLMTAKDVNGFIITPVIDDEADLSHIFELKRRNIPFVLLEGIRGLQANLVDIDNVRAAQAAIQYLMAQGHTHIVYFAGPRYSLHTEERLEGVRRAFSTSHRALRDEQVIYAGAHTRDGYEAARAYFAQHPSPMPTAVACYNDLVALGVLRALEELGFRVPGEVSVMGFDDLAFLHYTPWSLSTVRVPKEKMGEKAAEILIKHIEAGKPVPIEKVHLEFELVVGATTRALQETSVD</sequence>
<dbReference type="PRINTS" id="PR00036">
    <property type="entry name" value="HTHLACI"/>
</dbReference>
<dbReference type="InterPro" id="IPR010982">
    <property type="entry name" value="Lambda_DNA-bd_dom_sf"/>
</dbReference>
<comment type="caution">
    <text evidence="5">The sequence shown here is derived from an EMBL/GenBank/DDBJ whole genome shotgun (WGS) entry which is preliminary data.</text>
</comment>
<organism evidence="5">
    <name type="scientific">Rhodothermus marinus</name>
    <name type="common">Rhodothermus obamensis</name>
    <dbReference type="NCBI Taxonomy" id="29549"/>
    <lineage>
        <taxon>Bacteria</taxon>
        <taxon>Pseudomonadati</taxon>
        <taxon>Rhodothermota</taxon>
        <taxon>Rhodothermia</taxon>
        <taxon>Rhodothermales</taxon>
        <taxon>Rhodothermaceae</taxon>
        <taxon>Rhodothermus</taxon>
    </lineage>
</organism>
<dbReference type="CDD" id="cd06267">
    <property type="entry name" value="PBP1_LacI_sugar_binding-like"/>
    <property type="match status" value="1"/>
</dbReference>
<reference evidence="5" key="1">
    <citation type="journal article" date="2020" name="mSystems">
        <title>Genome- and Community-Level Interaction Insights into Carbon Utilization and Element Cycling Functions of Hydrothermarchaeota in Hydrothermal Sediment.</title>
        <authorList>
            <person name="Zhou Z."/>
            <person name="Liu Y."/>
            <person name="Xu W."/>
            <person name="Pan J."/>
            <person name="Luo Z.H."/>
            <person name="Li M."/>
        </authorList>
    </citation>
    <scope>NUCLEOTIDE SEQUENCE [LARGE SCALE GENOMIC DNA]</scope>
    <source>
        <strain evidence="5">SpSt-143</strain>
    </source>
</reference>
<dbReference type="Pfam" id="PF00356">
    <property type="entry name" value="LacI"/>
    <property type="match status" value="1"/>
</dbReference>
<evidence type="ECO:0000259" key="4">
    <source>
        <dbReference type="PROSITE" id="PS50932"/>
    </source>
</evidence>
<dbReference type="PROSITE" id="PS00356">
    <property type="entry name" value="HTH_LACI_1"/>
    <property type="match status" value="1"/>
</dbReference>
<keyword evidence="3" id="KW-0804">Transcription</keyword>
<dbReference type="Pfam" id="PF00532">
    <property type="entry name" value="Peripla_BP_1"/>
    <property type="match status" value="1"/>
</dbReference>
<dbReference type="Gene3D" id="1.10.260.40">
    <property type="entry name" value="lambda repressor-like DNA-binding domains"/>
    <property type="match status" value="1"/>
</dbReference>
<dbReference type="PANTHER" id="PTHR30146">
    <property type="entry name" value="LACI-RELATED TRANSCRIPTIONAL REPRESSOR"/>
    <property type="match status" value="1"/>
</dbReference>
<name>A0A7V2B2N0_RHOMR</name>
<evidence type="ECO:0000256" key="3">
    <source>
        <dbReference type="ARBA" id="ARBA00023163"/>
    </source>
</evidence>
<proteinExistence type="predicted"/>
<dbReference type="SUPFAM" id="SSF53822">
    <property type="entry name" value="Periplasmic binding protein-like I"/>
    <property type="match status" value="1"/>
</dbReference>
<dbReference type="InterPro" id="IPR001761">
    <property type="entry name" value="Peripla_BP/Lac1_sug-bd_dom"/>
</dbReference>
<accession>A0A7V2B2N0</accession>
<dbReference type="SUPFAM" id="SSF47413">
    <property type="entry name" value="lambda repressor-like DNA-binding domains"/>
    <property type="match status" value="1"/>
</dbReference>
<dbReference type="InterPro" id="IPR028082">
    <property type="entry name" value="Peripla_BP_I"/>
</dbReference>
<evidence type="ECO:0000256" key="1">
    <source>
        <dbReference type="ARBA" id="ARBA00023015"/>
    </source>
</evidence>
<dbReference type="SMART" id="SM00354">
    <property type="entry name" value="HTH_LACI"/>
    <property type="match status" value="1"/>
</dbReference>
<dbReference type="Gene3D" id="3.40.50.2300">
    <property type="match status" value="2"/>
</dbReference>
<dbReference type="InterPro" id="IPR000843">
    <property type="entry name" value="HTH_LacI"/>
</dbReference>
<dbReference type="PANTHER" id="PTHR30146:SF109">
    <property type="entry name" value="HTH-TYPE TRANSCRIPTIONAL REGULATOR GALS"/>
    <property type="match status" value="1"/>
</dbReference>
<evidence type="ECO:0000313" key="5">
    <source>
        <dbReference type="EMBL" id="HER97187.1"/>
    </source>
</evidence>
<evidence type="ECO:0000256" key="2">
    <source>
        <dbReference type="ARBA" id="ARBA00023125"/>
    </source>
</evidence>
<dbReference type="AlphaFoldDB" id="A0A7V2B2N0"/>
<dbReference type="GO" id="GO:0003700">
    <property type="term" value="F:DNA-binding transcription factor activity"/>
    <property type="evidence" value="ECO:0007669"/>
    <property type="project" value="TreeGrafter"/>
</dbReference>
<keyword evidence="1" id="KW-0805">Transcription regulation</keyword>